<evidence type="ECO:0000313" key="1">
    <source>
        <dbReference type="EMBL" id="KAI9508180.1"/>
    </source>
</evidence>
<name>A0ACC0U9G5_9AGAM</name>
<accession>A0ACC0U9G5</accession>
<dbReference type="EMBL" id="JAGFNK010000099">
    <property type="protein sequence ID" value="KAI9508180.1"/>
    <property type="molecule type" value="Genomic_DNA"/>
</dbReference>
<dbReference type="Proteomes" id="UP001207468">
    <property type="component" value="Unassembled WGS sequence"/>
</dbReference>
<sequence>MDGRVVASSAANFPRFNRSFNPRRTRPELSAVVNNNINEYTMAVWTRTRVPFLCHQVTRTLHTSPQTPSSTRDALALIRSQPNRYVIASIAGRKYLLAPKDLLTVPRLNDVRVGDVLSLSQIHEVGSREYTLRGSPDIPTGHVSVEATVVEHTKGAMEHIFKKKRRKGYERTIPHKQTYTRVRIGPICVRPDGDADTM</sequence>
<protein>
    <submittedName>
        <fullName evidence="1">Ribosomal protein L21-like protein</fullName>
    </submittedName>
</protein>
<reference evidence="1" key="1">
    <citation type="submission" date="2021-03" db="EMBL/GenBank/DDBJ databases">
        <title>Evolutionary priming and transition to the ectomycorrhizal habit in an iconic lineage of mushroom-forming fungi: is preadaptation a requirement?</title>
        <authorList>
            <consortium name="DOE Joint Genome Institute"/>
            <person name="Looney B.P."/>
            <person name="Miyauchi S."/>
            <person name="Morin E."/>
            <person name="Drula E."/>
            <person name="Courty P.E."/>
            <person name="Chicoki N."/>
            <person name="Fauchery L."/>
            <person name="Kohler A."/>
            <person name="Kuo A."/>
            <person name="LaButti K."/>
            <person name="Pangilinan J."/>
            <person name="Lipzen A."/>
            <person name="Riley R."/>
            <person name="Andreopoulos W."/>
            <person name="He G."/>
            <person name="Johnson J."/>
            <person name="Barry K.W."/>
            <person name="Grigoriev I.V."/>
            <person name="Nagy L."/>
            <person name="Hibbett D."/>
            <person name="Henrissat B."/>
            <person name="Matheny P.B."/>
            <person name="Labbe J."/>
            <person name="Martin A.F."/>
        </authorList>
    </citation>
    <scope>NUCLEOTIDE SEQUENCE</scope>
    <source>
        <strain evidence="1">BPL698</strain>
    </source>
</reference>
<evidence type="ECO:0000313" key="2">
    <source>
        <dbReference type="Proteomes" id="UP001207468"/>
    </source>
</evidence>
<keyword evidence="2" id="KW-1185">Reference proteome</keyword>
<comment type="caution">
    <text evidence="1">The sequence shown here is derived from an EMBL/GenBank/DDBJ whole genome shotgun (WGS) entry which is preliminary data.</text>
</comment>
<proteinExistence type="predicted"/>
<organism evidence="1 2">
    <name type="scientific">Russula earlei</name>
    <dbReference type="NCBI Taxonomy" id="71964"/>
    <lineage>
        <taxon>Eukaryota</taxon>
        <taxon>Fungi</taxon>
        <taxon>Dikarya</taxon>
        <taxon>Basidiomycota</taxon>
        <taxon>Agaricomycotina</taxon>
        <taxon>Agaricomycetes</taxon>
        <taxon>Russulales</taxon>
        <taxon>Russulaceae</taxon>
        <taxon>Russula</taxon>
    </lineage>
</organism>
<gene>
    <name evidence="1" type="ORF">F5148DRAFT_942614</name>
</gene>